<dbReference type="PANTHER" id="PTHR11054:SF0">
    <property type="entry name" value="6-PHOSPHOGLUCONOLACTONASE"/>
    <property type="match status" value="1"/>
</dbReference>
<dbReference type="Gene3D" id="3.40.50.1360">
    <property type="match status" value="1"/>
</dbReference>
<dbReference type="Proteomes" id="UP001595892">
    <property type="component" value="Unassembled WGS sequence"/>
</dbReference>
<dbReference type="InterPro" id="IPR039104">
    <property type="entry name" value="6PGL"/>
</dbReference>
<keyword evidence="2" id="KW-0378">Hydrolase</keyword>
<accession>A0ABV9NPU9</accession>
<reference evidence="3" key="1">
    <citation type="journal article" date="2019" name="Int. J. Syst. Evol. Microbiol.">
        <title>The Global Catalogue of Microorganisms (GCM) 10K type strain sequencing project: providing services to taxonomists for standard genome sequencing and annotation.</title>
        <authorList>
            <consortium name="The Broad Institute Genomics Platform"/>
            <consortium name="The Broad Institute Genome Sequencing Center for Infectious Disease"/>
            <person name="Wu L."/>
            <person name="Ma J."/>
        </authorList>
    </citation>
    <scope>NUCLEOTIDE SEQUENCE [LARGE SCALE GENOMIC DNA]</scope>
    <source>
        <strain evidence="3">CGMCC 1.13574</strain>
    </source>
</reference>
<dbReference type="InterPro" id="IPR037171">
    <property type="entry name" value="NagB/RpiA_transferase-like"/>
</dbReference>
<dbReference type="EC" id="3.1.1.31" evidence="2"/>
<dbReference type="GO" id="GO:0017057">
    <property type="term" value="F:6-phosphogluconolactonase activity"/>
    <property type="evidence" value="ECO:0007669"/>
    <property type="project" value="UniProtKB-EC"/>
</dbReference>
<evidence type="ECO:0000259" key="1">
    <source>
        <dbReference type="Pfam" id="PF01182"/>
    </source>
</evidence>
<dbReference type="PANTHER" id="PTHR11054">
    <property type="entry name" value="6-PHOSPHOGLUCONOLACTONASE"/>
    <property type="match status" value="1"/>
</dbReference>
<dbReference type="SUPFAM" id="SSF100950">
    <property type="entry name" value="NagB/RpiA/CoA transferase-like"/>
    <property type="match status" value="1"/>
</dbReference>
<dbReference type="RefSeq" id="WP_377005757.1">
    <property type="nucleotide sequence ID" value="NZ_JBHSGG010000048.1"/>
</dbReference>
<dbReference type="Pfam" id="PF01182">
    <property type="entry name" value="Glucosamine_iso"/>
    <property type="match status" value="1"/>
</dbReference>
<proteinExistence type="predicted"/>
<dbReference type="InterPro" id="IPR006148">
    <property type="entry name" value="Glc/Gal-6P_isomerase"/>
</dbReference>
<name>A0ABV9NPU9_9GAMM</name>
<keyword evidence="3" id="KW-1185">Reference proteome</keyword>
<comment type="caution">
    <text evidence="2">The sequence shown here is derived from an EMBL/GenBank/DDBJ whole genome shotgun (WGS) entry which is preliminary data.</text>
</comment>
<gene>
    <name evidence="2" type="ORF">ACFO3Q_16010</name>
</gene>
<dbReference type="EMBL" id="JBHSGG010000048">
    <property type="protein sequence ID" value="MFC4729674.1"/>
    <property type="molecule type" value="Genomic_DNA"/>
</dbReference>
<protein>
    <submittedName>
        <fullName evidence="2">6-phosphogluconolactonase</fullName>
        <ecNumber evidence="2">3.1.1.31</ecNumber>
    </submittedName>
</protein>
<feature type="domain" description="Glucosamine/galactosamine-6-phosphate isomerase" evidence="1">
    <location>
        <begin position="21"/>
        <end position="235"/>
    </location>
</feature>
<organism evidence="2 3">
    <name type="scientific">Coralloluteibacterium thermophilum</name>
    <dbReference type="NCBI Taxonomy" id="2707049"/>
    <lineage>
        <taxon>Bacteria</taxon>
        <taxon>Pseudomonadati</taxon>
        <taxon>Pseudomonadota</taxon>
        <taxon>Gammaproteobacteria</taxon>
        <taxon>Lysobacterales</taxon>
        <taxon>Lysobacteraceae</taxon>
        <taxon>Coralloluteibacterium</taxon>
    </lineage>
</organism>
<evidence type="ECO:0000313" key="3">
    <source>
        <dbReference type="Proteomes" id="UP001595892"/>
    </source>
</evidence>
<sequence length="245" mass="25221">MPFAVSPTDADLRWIELAGEADWADAAAADIAAHLRGAIAAGGEVRLLLSGGGTPAPVYRALARLPLDWARVRVGLVDERASDDPAASNALLLRDTLLTGHAAAATLEPLHPVPGEPAPEGGADALVAAANARHGALSLVCVFGMGDDGHTASLFPGDPRLPEVLDAAEAFVPVDASAIPGARGWPRRVTLTPAGWDAAAARVLLLRGEHKRALFGRALESGDVAALPVRALFAGQAPLTVYWCP</sequence>
<evidence type="ECO:0000313" key="2">
    <source>
        <dbReference type="EMBL" id="MFC4729674.1"/>
    </source>
</evidence>